<feature type="compositionally biased region" description="Basic residues" evidence="2">
    <location>
        <begin position="350"/>
        <end position="360"/>
    </location>
</feature>
<name>A0A2P6NXT4_9EUKA</name>
<sequence length="368" mass="40929">MSSSELLVDTFFADDLSEFAESGSSPSSNDDNQVPDGTNKKRRWAVRNASGNVLNSTDIKLLNSEGLPECKYVMTTKASVLECAVSTIKRLQTVASTLTSENKSLQRQNRLLLQEMDRLREQGIFIQMIPTEEEEEVLSFGLNGGVSDDQFLSSILGKELQGTTNIMSNVDLPSLKLPSLPLSVVDSDPFLSDYCSSTTGSPLGSPHSSGSSPYSSDASIYSPFDYRSLQEDSSSDPEPSPFVRYTKRRLLFVFLFMLPLFISLDYILPSNSEDGTDTYTTRVLSGISEGVQSIFTVHQFWDVARLLWFIAGGGMGAFWIINTLLWANKLNEEYTYDKEEGKKNNVDKTMKKRKQVKGRRPGMISIKS</sequence>
<keyword evidence="5" id="KW-1185">Reference proteome</keyword>
<evidence type="ECO:0000313" key="4">
    <source>
        <dbReference type="EMBL" id="PRP88771.1"/>
    </source>
</evidence>
<gene>
    <name evidence="4" type="ORF">PROFUN_00239</name>
</gene>
<feature type="region of interest" description="Disordered" evidence="2">
    <location>
        <begin position="345"/>
        <end position="368"/>
    </location>
</feature>
<feature type="transmembrane region" description="Helical" evidence="3">
    <location>
        <begin position="306"/>
        <end position="327"/>
    </location>
</feature>
<accession>A0A2P6NXT4</accession>
<dbReference type="EMBL" id="MDYQ01000007">
    <property type="protein sequence ID" value="PRP88771.1"/>
    <property type="molecule type" value="Genomic_DNA"/>
</dbReference>
<proteinExistence type="predicted"/>
<feature type="region of interest" description="Disordered" evidence="2">
    <location>
        <begin position="19"/>
        <end position="42"/>
    </location>
</feature>
<dbReference type="InParanoid" id="A0A2P6NXT4"/>
<evidence type="ECO:0000256" key="2">
    <source>
        <dbReference type="SAM" id="MobiDB-lite"/>
    </source>
</evidence>
<dbReference type="AlphaFoldDB" id="A0A2P6NXT4"/>
<keyword evidence="3" id="KW-0812">Transmembrane</keyword>
<keyword evidence="1" id="KW-0175">Coiled coil</keyword>
<dbReference type="GO" id="GO:0046983">
    <property type="term" value="F:protein dimerization activity"/>
    <property type="evidence" value="ECO:0007669"/>
    <property type="project" value="InterPro"/>
</dbReference>
<feature type="coiled-coil region" evidence="1">
    <location>
        <begin position="88"/>
        <end position="122"/>
    </location>
</feature>
<protein>
    <submittedName>
        <fullName evidence="4">Uncharacterized protein</fullName>
    </submittedName>
</protein>
<dbReference type="Gene3D" id="4.10.280.10">
    <property type="entry name" value="Helix-loop-helix DNA-binding domain"/>
    <property type="match status" value="1"/>
</dbReference>
<evidence type="ECO:0000256" key="1">
    <source>
        <dbReference type="SAM" id="Coils"/>
    </source>
</evidence>
<feature type="transmembrane region" description="Helical" evidence="3">
    <location>
        <begin position="250"/>
        <end position="268"/>
    </location>
</feature>
<keyword evidence="3" id="KW-0472">Membrane</keyword>
<dbReference type="Proteomes" id="UP000241769">
    <property type="component" value="Unassembled WGS sequence"/>
</dbReference>
<dbReference type="InterPro" id="IPR036638">
    <property type="entry name" value="HLH_DNA-bd_sf"/>
</dbReference>
<evidence type="ECO:0000313" key="5">
    <source>
        <dbReference type="Proteomes" id="UP000241769"/>
    </source>
</evidence>
<feature type="compositionally biased region" description="Low complexity" evidence="2">
    <location>
        <begin position="19"/>
        <end position="28"/>
    </location>
</feature>
<evidence type="ECO:0000256" key="3">
    <source>
        <dbReference type="SAM" id="Phobius"/>
    </source>
</evidence>
<comment type="caution">
    <text evidence="4">The sequence shown here is derived from an EMBL/GenBank/DDBJ whole genome shotgun (WGS) entry which is preliminary data.</text>
</comment>
<keyword evidence="3" id="KW-1133">Transmembrane helix</keyword>
<organism evidence="4 5">
    <name type="scientific">Planoprotostelium fungivorum</name>
    <dbReference type="NCBI Taxonomy" id="1890364"/>
    <lineage>
        <taxon>Eukaryota</taxon>
        <taxon>Amoebozoa</taxon>
        <taxon>Evosea</taxon>
        <taxon>Variosea</taxon>
        <taxon>Cavosteliida</taxon>
        <taxon>Cavosteliaceae</taxon>
        <taxon>Planoprotostelium</taxon>
    </lineage>
</organism>
<reference evidence="4 5" key="1">
    <citation type="journal article" date="2018" name="Genome Biol. Evol.">
        <title>Multiple Roots of Fruiting Body Formation in Amoebozoa.</title>
        <authorList>
            <person name="Hillmann F."/>
            <person name="Forbes G."/>
            <person name="Novohradska S."/>
            <person name="Ferling I."/>
            <person name="Riege K."/>
            <person name="Groth M."/>
            <person name="Westermann M."/>
            <person name="Marz M."/>
            <person name="Spaller T."/>
            <person name="Winckler T."/>
            <person name="Schaap P."/>
            <person name="Glockner G."/>
        </authorList>
    </citation>
    <scope>NUCLEOTIDE SEQUENCE [LARGE SCALE GENOMIC DNA]</scope>
    <source>
        <strain evidence="4 5">Jena</strain>
    </source>
</reference>